<name>A0A8J5JB65_HOMAM</name>
<dbReference type="InterPro" id="IPR007889">
    <property type="entry name" value="HTH_Psq"/>
</dbReference>
<keyword evidence="2" id="KW-0472">Membrane</keyword>
<evidence type="ECO:0000259" key="3">
    <source>
        <dbReference type="Pfam" id="PF04218"/>
    </source>
</evidence>
<dbReference type="Proteomes" id="UP000747542">
    <property type="component" value="Unassembled WGS sequence"/>
</dbReference>
<organism evidence="4 5">
    <name type="scientific">Homarus americanus</name>
    <name type="common">American lobster</name>
    <dbReference type="NCBI Taxonomy" id="6706"/>
    <lineage>
        <taxon>Eukaryota</taxon>
        <taxon>Metazoa</taxon>
        <taxon>Ecdysozoa</taxon>
        <taxon>Arthropoda</taxon>
        <taxon>Crustacea</taxon>
        <taxon>Multicrustacea</taxon>
        <taxon>Malacostraca</taxon>
        <taxon>Eumalacostraca</taxon>
        <taxon>Eucarida</taxon>
        <taxon>Decapoda</taxon>
        <taxon>Pleocyemata</taxon>
        <taxon>Astacidea</taxon>
        <taxon>Nephropoidea</taxon>
        <taxon>Nephropidae</taxon>
        <taxon>Homarus</taxon>
    </lineage>
</organism>
<dbReference type="Pfam" id="PF04218">
    <property type="entry name" value="CENP-B_N"/>
    <property type="match status" value="1"/>
</dbReference>
<dbReference type="EMBL" id="JAHLQT010043233">
    <property type="protein sequence ID" value="KAG7154981.1"/>
    <property type="molecule type" value="Genomic_DNA"/>
</dbReference>
<feature type="domain" description="HTH psq-type" evidence="3">
    <location>
        <begin position="46"/>
        <end position="95"/>
    </location>
</feature>
<dbReference type="InterPro" id="IPR009057">
    <property type="entry name" value="Homeodomain-like_sf"/>
</dbReference>
<dbReference type="GO" id="GO:0003677">
    <property type="term" value="F:DNA binding"/>
    <property type="evidence" value="ECO:0007669"/>
    <property type="project" value="InterPro"/>
</dbReference>
<sequence>MSTYRAGNTDRALVFVKILQSMLLLLNAYLCFHVFAKVTMTPTKGKRKLVVLSINDKLKILNQLKEARSIASLAVEYNVGVTTVKDLRHNQDKIKGFSLKFDISEKGKEATSIRKTLKLPKDSELEE</sequence>
<dbReference type="AlphaFoldDB" id="A0A8J5JB65"/>
<evidence type="ECO:0000313" key="4">
    <source>
        <dbReference type="EMBL" id="KAG7154981.1"/>
    </source>
</evidence>
<feature type="transmembrane region" description="Helical" evidence="2">
    <location>
        <begin position="12"/>
        <end position="36"/>
    </location>
</feature>
<dbReference type="InterPro" id="IPR036388">
    <property type="entry name" value="WH-like_DNA-bd_sf"/>
</dbReference>
<reference evidence="4" key="1">
    <citation type="journal article" date="2021" name="Sci. Adv.">
        <title>The American lobster genome reveals insights on longevity, neural, and immune adaptations.</title>
        <authorList>
            <person name="Polinski J.M."/>
            <person name="Zimin A.V."/>
            <person name="Clark K.F."/>
            <person name="Kohn A.B."/>
            <person name="Sadowski N."/>
            <person name="Timp W."/>
            <person name="Ptitsyn A."/>
            <person name="Khanna P."/>
            <person name="Romanova D.Y."/>
            <person name="Williams P."/>
            <person name="Greenwood S.J."/>
            <person name="Moroz L.L."/>
            <person name="Walt D.R."/>
            <person name="Bodnar A.G."/>
        </authorList>
    </citation>
    <scope>NUCLEOTIDE SEQUENCE</scope>
    <source>
        <strain evidence="4">GMGI-L3</strain>
    </source>
</reference>
<dbReference type="GO" id="GO:0005634">
    <property type="term" value="C:nucleus"/>
    <property type="evidence" value="ECO:0007669"/>
    <property type="project" value="UniProtKB-SubCell"/>
</dbReference>
<keyword evidence="5" id="KW-1185">Reference proteome</keyword>
<keyword evidence="2" id="KW-0812">Transmembrane</keyword>
<comment type="subcellular location">
    <subcellularLocation>
        <location evidence="1">Nucleus</location>
    </subcellularLocation>
</comment>
<comment type="caution">
    <text evidence="4">The sequence shown here is derived from an EMBL/GenBank/DDBJ whole genome shotgun (WGS) entry which is preliminary data.</text>
</comment>
<protein>
    <submittedName>
        <fullName evidence="4">Jerky protein-like 15</fullName>
    </submittedName>
</protein>
<proteinExistence type="predicted"/>
<keyword evidence="2" id="KW-1133">Transmembrane helix</keyword>
<evidence type="ECO:0000313" key="5">
    <source>
        <dbReference type="Proteomes" id="UP000747542"/>
    </source>
</evidence>
<evidence type="ECO:0000256" key="1">
    <source>
        <dbReference type="ARBA" id="ARBA00004123"/>
    </source>
</evidence>
<dbReference type="Gene3D" id="1.10.10.10">
    <property type="entry name" value="Winged helix-like DNA-binding domain superfamily/Winged helix DNA-binding domain"/>
    <property type="match status" value="1"/>
</dbReference>
<gene>
    <name evidence="4" type="primary">jrk-L15</name>
    <name evidence="4" type="ORF">Hamer_G015570</name>
</gene>
<accession>A0A8J5JB65</accession>
<evidence type="ECO:0000256" key="2">
    <source>
        <dbReference type="SAM" id="Phobius"/>
    </source>
</evidence>
<dbReference type="SUPFAM" id="SSF46689">
    <property type="entry name" value="Homeodomain-like"/>
    <property type="match status" value="1"/>
</dbReference>